<dbReference type="Gene3D" id="1.25.40.10">
    <property type="entry name" value="Tetratricopeptide repeat domain"/>
    <property type="match status" value="4"/>
</dbReference>
<dbReference type="PROSITE" id="PS51375">
    <property type="entry name" value="PPR"/>
    <property type="match status" value="4"/>
</dbReference>
<keyword evidence="5" id="KW-1185">Reference proteome</keyword>
<dbReference type="FunFam" id="1.25.40.10:FF:000344">
    <property type="entry name" value="Pentatricopeptide repeat-containing protein"/>
    <property type="match status" value="2"/>
</dbReference>
<dbReference type="STRING" id="337451.A0A3S3PWV0"/>
<evidence type="ECO:0000259" key="3">
    <source>
        <dbReference type="Pfam" id="PF14432"/>
    </source>
</evidence>
<accession>A0A3S3PWV0</accession>
<dbReference type="InterPro" id="IPR046848">
    <property type="entry name" value="E_motif"/>
</dbReference>
<organism evidence="4 5">
    <name type="scientific">Cinnamomum micranthum f. kanehirae</name>
    <dbReference type="NCBI Taxonomy" id="337451"/>
    <lineage>
        <taxon>Eukaryota</taxon>
        <taxon>Viridiplantae</taxon>
        <taxon>Streptophyta</taxon>
        <taxon>Embryophyta</taxon>
        <taxon>Tracheophyta</taxon>
        <taxon>Spermatophyta</taxon>
        <taxon>Magnoliopsida</taxon>
        <taxon>Magnoliidae</taxon>
        <taxon>Laurales</taxon>
        <taxon>Lauraceae</taxon>
        <taxon>Cinnamomum</taxon>
    </lineage>
</organism>
<dbReference type="OrthoDB" id="1894072at2759"/>
<dbReference type="Pfam" id="PF01535">
    <property type="entry name" value="PPR"/>
    <property type="match status" value="7"/>
</dbReference>
<reference evidence="4 5" key="1">
    <citation type="journal article" date="2019" name="Nat. Plants">
        <title>Stout camphor tree genome fills gaps in understanding of flowering plant genome evolution.</title>
        <authorList>
            <person name="Chaw S.M."/>
            <person name="Liu Y.C."/>
            <person name="Wu Y.W."/>
            <person name="Wang H.Y."/>
            <person name="Lin C.I."/>
            <person name="Wu C.S."/>
            <person name="Ke H.M."/>
            <person name="Chang L.Y."/>
            <person name="Hsu C.Y."/>
            <person name="Yang H.T."/>
            <person name="Sudianto E."/>
            <person name="Hsu M.H."/>
            <person name="Wu K.P."/>
            <person name="Wang L.N."/>
            <person name="Leebens-Mack J.H."/>
            <person name="Tsai I.J."/>
        </authorList>
    </citation>
    <scope>NUCLEOTIDE SEQUENCE [LARGE SCALE GENOMIC DNA]</scope>
    <source>
        <strain evidence="5">cv. Chaw 1501</strain>
        <tissue evidence="4">Young leaves</tissue>
    </source>
</reference>
<name>A0A3S3PWV0_9MAGN</name>
<sequence length="745" mass="82706">MLVRRACHGLLSHDRWAPRVCSSLAPSTLSQSLPPQNASTHLIILHLCQKGQLQEALSVFYSLKSPPLLSQTYATLLHSCARHGALREGRALHSHMLACNHKTDLFLSNHLINMYAKCGCMGTALNLFDEMPQRNLVSWTTLITGYDQIGRPDDCFRLFTRLLSHHLPNEFAFASVLTSCAGCGNINRGRQVHALALKTSFDAYVYVGNALISMYSSCCSDDAWSVFQSMTLRNLITWNSMIAGFQLLGLTGCSMSLFVRMHGDGIGFDRATLISVIGSCCESVQSSIGQCRLLHSLAIKAGFVSQPEVATALVKLYATLVSDMDECYRVFIETTDRDIVSWTGIITACAESQPEEALLLFSRLRYQGLNPDRYTFSIVIKACAGLATERHGSALHGLIIRTGFEDDTVLANALMHVYSRCGNIELSERVFNQMRACDTVSWNTMIKAYAMHGQGEEALRVFAAMDVQPDSTTFVSLLCACAHAGLVDQGHELFNAMLERYGIAPQCDHFACMVDILGRAGCLTEAEDLIKQMPVQGDPVVWSALLGACRKHGETEIAERAARKLIELEPKNSVGYVMMSNIYCENGRYSDAGFVRKEMKDGGTRKVPGLSWIEIGDRVHEFAAGGRRHPEKDAIYAELEGLVGRLKEMGYVPETSLVLHEIEEQHKEQQLYHHSEKLALAFWLMNATTTASFGCVKIMKNIRICLDCHNFMKVASACIGKKIVVRDANRFHHFRDGVCSCSDYW</sequence>
<dbReference type="SUPFAM" id="SSF48452">
    <property type="entry name" value="TPR-like"/>
    <property type="match status" value="1"/>
</dbReference>
<dbReference type="PANTHER" id="PTHR47926">
    <property type="entry name" value="PENTATRICOPEPTIDE REPEAT-CONTAINING PROTEIN"/>
    <property type="match status" value="1"/>
</dbReference>
<protein>
    <submittedName>
        <fullName evidence="4">Pentatricopeptide repeat-containing protein isoform X1</fullName>
    </submittedName>
</protein>
<keyword evidence="1" id="KW-0677">Repeat</keyword>
<dbReference type="InterPro" id="IPR002885">
    <property type="entry name" value="PPR_rpt"/>
</dbReference>
<dbReference type="Pfam" id="PF13041">
    <property type="entry name" value="PPR_2"/>
    <property type="match status" value="2"/>
</dbReference>
<gene>
    <name evidence="4" type="ORF">CKAN_00338300</name>
</gene>
<evidence type="ECO:0000313" key="4">
    <source>
        <dbReference type="EMBL" id="RWR75020.1"/>
    </source>
</evidence>
<evidence type="ECO:0000256" key="1">
    <source>
        <dbReference type="ARBA" id="ARBA00022737"/>
    </source>
</evidence>
<dbReference type="NCBIfam" id="TIGR00756">
    <property type="entry name" value="PPR"/>
    <property type="match status" value="4"/>
</dbReference>
<dbReference type="PANTHER" id="PTHR47926:SF382">
    <property type="entry name" value="PENTACOTRIPEPTIDE-REPEAT REGION OF PRORP DOMAIN-CONTAINING PROTEIN"/>
    <property type="match status" value="1"/>
</dbReference>
<proteinExistence type="predicted"/>
<dbReference type="AlphaFoldDB" id="A0A3S3PWV0"/>
<dbReference type="EMBL" id="QPKB01000001">
    <property type="protein sequence ID" value="RWR75020.1"/>
    <property type="molecule type" value="Genomic_DNA"/>
</dbReference>
<dbReference type="InterPro" id="IPR032867">
    <property type="entry name" value="DYW_dom"/>
</dbReference>
<evidence type="ECO:0000313" key="5">
    <source>
        <dbReference type="Proteomes" id="UP000283530"/>
    </source>
</evidence>
<dbReference type="GO" id="GO:0009451">
    <property type="term" value="P:RNA modification"/>
    <property type="evidence" value="ECO:0007669"/>
    <property type="project" value="InterPro"/>
</dbReference>
<dbReference type="InterPro" id="IPR011990">
    <property type="entry name" value="TPR-like_helical_dom_sf"/>
</dbReference>
<feature type="repeat" description="PPR" evidence="2">
    <location>
        <begin position="438"/>
        <end position="468"/>
    </location>
</feature>
<dbReference type="Pfam" id="PF14432">
    <property type="entry name" value="DYW_deaminase"/>
    <property type="match status" value="1"/>
</dbReference>
<evidence type="ECO:0000256" key="2">
    <source>
        <dbReference type="PROSITE-ProRule" id="PRU00708"/>
    </source>
</evidence>
<feature type="repeat" description="PPR" evidence="2">
    <location>
        <begin position="407"/>
        <end position="437"/>
    </location>
</feature>
<dbReference type="FunFam" id="1.25.40.10:FF:000366">
    <property type="entry name" value="Pentatricopeptide (PPR) repeat-containing protein"/>
    <property type="match status" value="1"/>
</dbReference>
<dbReference type="GO" id="GO:0008270">
    <property type="term" value="F:zinc ion binding"/>
    <property type="evidence" value="ECO:0007669"/>
    <property type="project" value="InterPro"/>
</dbReference>
<dbReference type="Pfam" id="PF20431">
    <property type="entry name" value="E_motif"/>
    <property type="match status" value="1"/>
</dbReference>
<feature type="repeat" description="PPR" evidence="2">
    <location>
        <begin position="104"/>
        <end position="138"/>
    </location>
</feature>
<dbReference type="Proteomes" id="UP000283530">
    <property type="component" value="Unassembled WGS sequence"/>
</dbReference>
<dbReference type="GO" id="GO:0003723">
    <property type="term" value="F:RNA binding"/>
    <property type="evidence" value="ECO:0007669"/>
    <property type="project" value="InterPro"/>
</dbReference>
<feature type="repeat" description="PPR" evidence="2">
    <location>
        <begin position="470"/>
        <end position="505"/>
    </location>
</feature>
<dbReference type="InterPro" id="IPR046960">
    <property type="entry name" value="PPR_At4g14850-like_plant"/>
</dbReference>
<comment type="caution">
    <text evidence="4">The sequence shown here is derived from an EMBL/GenBank/DDBJ whole genome shotgun (WGS) entry which is preliminary data.</text>
</comment>
<feature type="domain" description="DYW" evidence="3">
    <location>
        <begin position="650"/>
        <end position="745"/>
    </location>
</feature>